<feature type="compositionally biased region" description="Basic and acidic residues" evidence="1">
    <location>
        <begin position="235"/>
        <end position="249"/>
    </location>
</feature>
<name>A0AAN7SPG0_9COLE</name>
<reference evidence="3" key="1">
    <citation type="submission" date="2023-01" db="EMBL/GenBank/DDBJ databases">
        <title>Key to firefly adult light organ development and bioluminescence: homeobox transcription factors regulate luciferase expression and transportation to peroxisome.</title>
        <authorList>
            <person name="Fu X."/>
        </authorList>
    </citation>
    <scope>NUCLEOTIDE SEQUENCE [LARGE SCALE GENOMIC DNA]</scope>
</reference>
<proteinExistence type="predicted"/>
<evidence type="ECO:0000256" key="1">
    <source>
        <dbReference type="SAM" id="MobiDB-lite"/>
    </source>
</evidence>
<comment type="caution">
    <text evidence="2">The sequence shown here is derived from an EMBL/GenBank/DDBJ whole genome shotgun (WGS) entry which is preliminary data.</text>
</comment>
<evidence type="ECO:0000313" key="2">
    <source>
        <dbReference type="EMBL" id="KAK4880858.1"/>
    </source>
</evidence>
<organism evidence="2 3">
    <name type="scientific">Aquatica leii</name>
    <dbReference type="NCBI Taxonomy" id="1421715"/>
    <lineage>
        <taxon>Eukaryota</taxon>
        <taxon>Metazoa</taxon>
        <taxon>Ecdysozoa</taxon>
        <taxon>Arthropoda</taxon>
        <taxon>Hexapoda</taxon>
        <taxon>Insecta</taxon>
        <taxon>Pterygota</taxon>
        <taxon>Neoptera</taxon>
        <taxon>Endopterygota</taxon>
        <taxon>Coleoptera</taxon>
        <taxon>Polyphaga</taxon>
        <taxon>Elateriformia</taxon>
        <taxon>Elateroidea</taxon>
        <taxon>Lampyridae</taxon>
        <taxon>Luciolinae</taxon>
        <taxon>Aquatica</taxon>
    </lineage>
</organism>
<sequence>MLKNYGVCATHFQCIDPCEESHGVLSQAKIIYLRDNLLFNDNKLNPKLINTREFNNKIIDTENKNKRNYDNKGIQVREDFKIGTDVWYQDKPRSLWKKAKIVEKVRERTYKILKEEGGCIIRNKVYLRKRYNTNQIVHNTDSKSNFVYDLDDENQAVNINDNVNIENENSVNNLVNSETNQTGTNNKMANLPDEFFKLTIKEEIEEGEDLSTGEASASDLPTGEEASASGNERQAVLERCAKARNAKAEKARKKRACHNDGTEKKKKRKKGRLR</sequence>
<protein>
    <submittedName>
        <fullName evidence="2">Uncharacterized protein</fullName>
    </submittedName>
</protein>
<evidence type="ECO:0000313" key="3">
    <source>
        <dbReference type="Proteomes" id="UP001353858"/>
    </source>
</evidence>
<dbReference type="Proteomes" id="UP001353858">
    <property type="component" value="Unassembled WGS sequence"/>
</dbReference>
<dbReference type="EMBL" id="JARPUR010000002">
    <property type="protein sequence ID" value="KAK4880858.1"/>
    <property type="molecule type" value="Genomic_DNA"/>
</dbReference>
<feature type="region of interest" description="Disordered" evidence="1">
    <location>
        <begin position="206"/>
        <end position="274"/>
    </location>
</feature>
<feature type="compositionally biased region" description="Basic residues" evidence="1">
    <location>
        <begin position="264"/>
        <end position="274"/>
    </location>
</feature>
<accession>A0AAN7SPG0</accession>
<keyword evidence="3" id="KW-1185">Reference proteome</keyword>
<gene>
    <name evidence="2" type="ORF">RN001_004177</name>
</gene>
<dbReference type="AlphaFoldDB" id="A0AAN7SPG0"/>